<accession>A0A4V1M654</accession>
<dbReference type="SMART" id="SM00387">
    <property type="entry name" value="HATPase_c"/>
    <property type="match status" value="1"/>
</dbReference>
<dbReference type="CDD" id="cd16917">
    <property type="entry name" value="HATPase_UhpB-NarQ-NarX-like"/>
    <property type="match status" value="1"/>
</dbReference>
<comment type="caution">
    <text evidence="7">The sequence shown here is derived from an EMBL/GenBank/DDBJ whole genome shotgun (WGS) entry which is preliminary data.</text>
</comment>
<feature type="region of interest" description="Disordered" evidence="4">
    <location>
        <begin position="1"/>
        <end position="27"/>
    </location>
</feature>
<dbReference type="GO" id="GO:0046983">
    <property type="term" value="F:protein dimerization activity"/>
    <property type="evidence" value="ECO:0007669"/>
    <property type="project" value="InterPro"/>
</dbReference>
<dbReference type="Gene3D" id="3.30.565.10">
    <property type="entry name" value="Histidine kinase-like ATPase, C-terminal domain"/>
    <property type="match status" value="1"/>
</dbReference>
<dbReference type="Gene3D" id="2.60.40.10">
    <property type="entry name" value="Immunoglobulins"/>
    <property type="match status" value="1"/>
</dbReference>
<dbReference type="PROSITE" id="PS50109">
    <property type="entry name" value="HIS_KIN"/>
    <property type="match status" value="1"/>
</dbReference>
<feature type="transmembrane region" description="Helical" evidence="5">
    <location>
        <begin position="769"/>
        <end position="787"/>
    </location>
</feature>
<keyword evidence="5" id="KW-1133">Transmembrane helix</keyword>
<organism evidence="7 8">
    <name type="scientific">Oleiharenicola lentus</name>
    <dbReference type="NCBI Taxonomy" id="2508720"/>
    <lineage>
        <taxon>Bacteria</taxon>
        <taxon>Pseudomonadati</taxon>
        <taxon>Verrucomicrobiota</taxon>
        <taxon>Opitutia</taxon>
        <taxon>Opitutales</taxon>
        <taxon>Opitutaceae</taxon>
        <taxon>Oleiharenicola</taxon>
    </lineage>
</organism>
<gene>
    <name evidence="7" type="ORF">ESB00_19280</name>
</gene>
<dbReference type="PANTHER" id="PTHR24421:SF62">
    <property type="entry name" value="SENSORY TRANSDUCTION HISTIDINE KINASE"/>
    <property type="match status" value="1"/>
</dbReference>
<keyword evidence="3" id="KW-0902">Two-component regulatory system</keyword>
<evidence type="ECO:0000259" key="6">
    <source>
        <dbReference type="PROSITE" id="PS50109"/>
    </source>
</evidence>
<dbReference type="InterPro" id="IPR005467">
    <property type="entry name" value="His_kinase_dom"/>
</dbReference>
<keyword evidence="5" id="KW-0812">Transmembrane</keyword>
<dbReference type="EMBL" id="SDHX01000002">
    <property type="protein sequence ID" value="RXK53826.1"/>
    <property type="molecule type" value="Genomic_DNA"/>
</dbReference>
<keyword evidence="5" id="KW-0472">Membrane</keyword>
<proteinExistence type="predicted"/>
<dbReference type="Gene3D" id="1.20.5.1930">
    <property type="match status" value="1"/>
</dbReference>
<dbReference type="InterPro" id="IPR013783">
    <property type="entry name" value="Ig-like_fold"/>
</dbReference>
<keyword evidence="8" id="KW-1185">Reference proteome</keyword>
<dbReference type="PANTHER" id="PTHR24421">
    <property type="entry name" value="NITRATE/NITRITE SENSOR PROTEIN NARX-RELATED"/>
    <property type="match status" value="1"/>
</dbReference>
<dbReference type="OrthoDB" id="175283at2"/>
<dbReference type="SUPFAM" id="SSF55874">
    <property type="entry name" value="ATPase domain of HSP90 chaperone/DNA topoisomerase II/histidine kinase"/>
    <property type="match status" value="1"/>
</dbReference>
<dbReference type="Proteomes" id="UP000290218">
    <property type="component" value="Unassembled WGS sequence"/>
</dbReference>
<keyword evidence="1" id="KW-0808">Transferase</keyword>
<feature type="domain" description="Histidine kinase" evidence="6">
    <location>
        <begin position="939"/>
        <end position="1030"/>
    </location>
</feature>
<name>A0A4V1M654_9BACT</name>
<dbReference type="GO" id="GO:0016020">
    <property type="term" value="C:membrane"/>
    <property type="evidence" value="ECO:0007669"/>
    <property type="project" value="InterPro"/>
</dbReference>
<dbReference type="InterPro" id="IPR050482">
    <property type="entry name" value="Sensor_HK_TwoCompSys"/>
</dbReference>
<evidence type="ECO:0000256" key="3">
    <source>
        <dbReference type="ARBA" id="ARBA00023012"/>
    </source>
</evidence>
<dbReference type="RefSeq" id="WP_129049858.1">
    <property type="nucleotide sequence ID" value="NZ_SDHX01000002.1"/>
</dbReference>
<sequence length="1033" mass="112480">MPPPRARPCAPAGRAHERSGTPDRSAFRRPGRLGLGLAALCLVLTGGRAADPAPGGELGLPFTRFYSFEEIGNASRGMRLDFDPLGRIAVTRAGSCIVLNDTSWIDIADRVGNGRVMERLVFSPTKDAFYGAFGTWGHARMETGRLRPQALTPADAPAWALKSNFNELLALPEGTYFASLNGLVYWDRASGRQSFLEIPGVARLFHHRGQLYVSSYAKGLCAVDVVRGTVQMIREPVPEGAEVDQVAAFDAGRVITANVAGLLRFFDGRDFSAFPGPLGEQALGRVGALVRLPDGNLAVAVNGSGVHIVAPDGRVLLALTTSEYQRVTDLASREDGVLWVVTETGIEKILYNSPLTVFGQRQGLSLSWPQLVRWNDRIVVASGGRLYAAMDGRPGETTRFQLMGEQPASAVWAVATVGEELIVGTYQGIHVRRPGGKFETVLTGMDVARLVPVNDVLYALGATEITVLRRTDGVWKECAPRVPGVGYPMIVHGSRHAAWMELGPNRAARVRLHDGRLHVRVFDEFPWKASRWINVGWAGDTVVLTGLPDGRVYFDEASETFIPRPELGRMLDLAPFPLNRFRQDESGTIWATHDDGLLTLRVENGQPVFDTGSFGRINDRFPLVQLLPGDDVWLLTGQSIYHLNRHFVAEPKPAFRPVLVSLAAGRAGRELLERPGPLPALPVLAHADNSLVLRFFAGSYASRQPPVYEFRLHHGAETTVVVGNGSLLTLNNLPEGRYRLEARLSGAVIPAGPPLFVEFAIDPPWYRTWYAYGGYLLGLATLLRLLLRWTTQRARSQNVILEQVVAERTGELRIAMQRLNDETRQTATLAERNRLAGEIHDSVQQGLSGLMLHLDATLKLPGLPEPVRSRLSVARNMVSFTRHEVQHAVWDMESPILEGTELGDALKKITALIDPGAAEMQVIIEGAPTGLPSATKHHLLRIAQEAITNAVRHAAARTITITLIYEAGGVALRVADDGNGFVPQSVLSSGFGHFGLRGLRGRTEKIGGELQINSTPGLGTVVSVAVRAPLPVV</sequence>
<evidence type="ECO:0000313" key="7">
    <source>
        <dbReference type="EMBL" id="RXK53826.1"/>
    </source>
</evidence>
<reference evidence="7 8" key="1">
    <citation type="submission" date="2019-01" db="EMBL/GenBank/DDBJ databases">
        <title>Lacunisphaera sp. strain TWA-58.</title>
        <authorList>
            <person name="Chen W.-M."/>
        </authorList>
    </citation>
    <scope>NUCLEOTIDE SEQUENCE [LARGE SCALE GENOMIC DNA]</scope>
    <source>
        <strain evidence="7 8">TWA-58</strain>
    </source>
</reference>
<evidence type="ECO:0000313" key="8">
    <source>
        <dbReference type="Proteomes" id="UP000290218"/>
    </source>
</evidence>
<evidence type="ECO:0000256" key="5">
    <source>
        <dbReference type="SAM" id="Phobius"/>
    </source>
</evidence>
<evidence type="ECO:0000256" key="2">
    <source>
        <dbReference type="ARBA" id="ARBA00022777"/>
    </source>
</evidence>
<dbReference type="InterPro" id="IPR003594">
    <property type="entry name" value="HATPase_dom"/>
</dbReference>
<dbReference type="SUPFAM" id="SSF63829">
    <property type="entry name" value="Calcium-dependent phosphotriesterase"/>
    <property type="match status" value="2"/>
</dbReference>
<dbReference type="Pfam" id="PF07730">
    <property type="entry name" value="HisKA_3"/>
    <property type="match status" value="1"/>
</dbReference>
<protein>
    <submittedName>
        <fullName evidence="7">Sensor histidine kinase</fullName>
    </submittedName>
</protein>
<evidence type="ECO:0000256" key="4">
    <source>
        <dbReference type="SAM" id="MobiDB-lite"/>
    </source>
</evidence>
<dbReference type="Gene3D" id="2.130.10.10">
    <property type="entry name" value="YVTN repeat-like/Quinoprotein amine dehydrogenase"/>
    <property type="match status" value="1"/>
</dbReference>
<dbReference type="InterPro" id="IPR011712">
    <property type="entry name" value="Sig_transdc_His_kin_sub3_dim/P"/>
</dbReference>
<dbReference type="InterPro" id="IPR015943">
    <property type="entry name" value="WD40/YVTN_repeat-like_dom_sf"/>
</dbReference>
<keyword evidence="2 7" id="KW-0418">Kinase</keyword>
<dbReference type="GO" id="GO:0000155">
    <property type="term" value="F:phosphorelay sensor kinase activity"/>
    <property type="evidence" value="ECO:0007669"/>
    <property type="project" value="InterPro"/>
</dbReference>
<dbReference type="AlphaFoldDB" id="A0A4V1M654"/>
<dbReference type="Pfam" id="PF02518">
    <property type="entry name" value="HATPase_c"/>
    <property type="match status" value="1"/>
</dbReference>
<evidence type="ECO:0000256" key="1">
    <source>
        <dbReference type="ARBA" id="ARBA00022679"/>
    </source>
</evidence>
<dbReference type="InterPro" id="IPR036890">
    <property type="entry name" value="HATPase_C_sf"/>
</dbReference>